<name>A0A0E9RGP5_ANGAN</name>
<reference evidence="1" key="1">
    <citation type="submission" date="2014-11" db="EMBL/GenBank/DDBJ databases">
        <authorList>
            <person name="Amaro Gonzalez C."/>
        </authorList>
    </citation>
    <scope>NUCLEOTIDE SEQUENCE</scope>
</reference>
<proteinExistence type="predicted"/>
<evidence type="ECO:0000313" key="1">
    <source>
        <dbReference type="EMBL" id="JAH27528.1"/>
    </source>
</evidence>
<reference evidence="1" key="2">
    <citation type="journal article" date="2015" name="Fish Shellfish Immunol.">
        <title>Early steps in the European eel (Anguilla anguilla)-Vibrio vulnificus interaction in the gills: Role of the RtxA13 toxin.</title>
        <authorList>
            <person name="Callol A."/>
            <person name="Pajuelo D."/>
            <person name="Ebbesson L."/>
            <person name="Teles M."/>
            <person name="MacKenzie S."/>
            <person name="Amaro C."/>
        </authorList>
    </citation>
    <scope>NUCLEOTIDE SEQUENCE</scope>
</reference>
<dbReference type="EMBL" id="GBXM01081049">
    <property type="protein sequence ID" value="JAH27528.1"/>
    <property type="molecule type" value="Transcribed_RNA"/>
</dbReference>
<organism evidence="1">
    <name type="scientific">Anguilla anguilla</name>
    <name type="common">European freshwater eel</name>
    <name type="synonym">Muraena anguilla</name>
    <dbReference type="NCBI Taxonomy" id="7936"/>
    <lineage>
        <taxon>Eukaryota</taxon>
        <taxon>Metazoa</taxon>
        <taxon>Chordata</taxon>
        <taxon>Craniata</taxon>
        <taxon>Vertebrata</taxon>
        <taxon>Euteleostomi</taxon>
        <taxon>Actinopterygii</taxon>
        <taxon>Neopterygii</taxon>
        <taxon>Teleostei</taxon>
        <taxon>Anguilliformes</taxon>
        <taxon>Anguillidae</taxon>
        <taxon>Anguilla</taxon>
    </lineage>
</organism>
<accession>A0A0E9RGP5</accession>
<protein>
    <submittedName>
        <fullName evidence="1">Uncharacterized protein</fullName>
    </submittedName>
</protein>
<dbReference type="AlphaFoldDB" id="A0A0E9RGP5"/>
<sequence length="17" mass="1829">MPVDITLTDRSVALIKG</sequence>